<dbReference type="PANTHER" id="PTHR43357:SF3">
    <property type="entry name" value="FE(3+)-TRANSPORT SYSTEM PERMEASE PROTEIN FBPB 2"/>
    <property type="match status" value="1"/>
</dbReference>
<accession>A0A1G5E427</accession>
<reference evidence="10 11" key="1">
    <citation type="submission" date="2016-10" db="EMBL/GenBank/DDBJ databases">
        <authorList>
            <person name="de Groot N.N."/>
        </authorList>
    </citation>
    <scope>NUCLEOTIDE SEQUENCE [LARGE SCALE GENOMIC DNA]</scope>
    <source>
        <strain evidence="10 11">CGMCC 1.7666</strain>
    </source>
</reference>
<keyword evidence="6 8" id="KW-1133">Transmembrane helix</keyword>
<dbReference type="CDD" id="cd06261">
    <property type="entry name" value="TM_PBP2"/>
    <property type="match status" value="2"/>
</dbReference>
<evidence type="ECO:0000256" key="2">
    <source>
        <dbReference type="ARBA" id="ARBA00022448"/>
    </source>
</evidence>
<keyword evidence="7 8" id="KW-0472">Membrane</keyword>
<feature type="domain" description="ABC transmembrane type-1" evidence="9">
    <location>
        <begin position="78"/>
        <end position="286"/>
    </location>
</feature>
<dbReference type="Gene3D" id="1.10.3720.10">
    <property type="entry name" value="MetI-like"/>
    <property type="match status" value="2"/>
</dbReference>
<comment type="subcellular location">
    <subcellularLocation>
        <location evidence="1">Cell inner membrane</location>
        <topology evidence="1">Multi-pass membrane protein</topology>
    </subcellularLocation>
    <subcellularLocation>
        <location evidence="8">Cell membrane</location>
        <topology evidence="8">Multi-pass membrane protein</topology>
    </subcellularLocation>
</comment>
<dbReference type="EMBL" id="FMVJ01000003">
    <property type="protein sequence ID" value="SCY21481.1"/>
    <property type="molecule type" value="Genomic_DNA"/>
</dbReference>
<feature type="transmembrane region" description="Helical" evidence="8">
    <location>
        <begin position="158"/>
        <end position="181"/>
    </location>
</feature>
<name>A0A1G5E427_9HYPH</name>
<evidence type="ECO:0000256" key="5">
    <source>
        <dbReference type="ARBA" id="ARBA00022692"/>
    </source>
</evidence>
<feature type="transmembrane region" description="Helical" evidence="8">
    <location>
        <begin position="319"/>
        <end position="341"/>
    </location>
</feature>
<dbReference type="AlphaFoldDB" id="A0A1G5E427"/>
<evidence type="ECO:0000256" key="7">
    <source>
        <dbReference type="ARBA" id="ARBA00023136"/>
    </source>
</evidence>
<dbReference type="InterPro" id="IPR035906">
    <property type="entry name" value="MetI-like_sf"/>
</dbReference>
<dbReference type="InterPro" id="IPR000515">
    <property type="entry name" value="MetI-like"/>
</dbReference>
<dbReference type="PROSITE" id="PS50928">
    <property type="entry name" value="ABC_TM1"/>
    <property type="match status" value="2"/>
</dbReference>
<feature type="transmembrane region" description="Helical" evidence="8">
    <location>
        <begin position="82"/>
        <end position="106"/>
    </location>
</feature>
<evidence type="ECO:0000256" key="6">
    <source>
        <dbReference type="ARBA" id="ARBA00022989"/>
    </source>
</evidence>
<feature type="transmembrane region" description="Helical" evidence="8">
    <location>
        <begin position="377"/>
        <end position="398"/>
    </location>
</feature>
<proteinExistence type="inferred from homology"/>
<keyword evidence="4" id="KW-0997">Cell inner membrane</keyword>
<feature type="transmembrane region" description="Helical" evidence="8">
    <location>
        <begin position="113"/>
        <end position="138"/>
    </location>
</feature>
<evidence type="ECO:0000313" key="10">
    <source>
        <dbReference type="EMBL" id="SCY21481.1"/>
    </source>
</evidence>
<evidence type="ECO:0000256" key="1">
    <source>
        <dbReference type="ARBA" id="ARBA00004429"/>
    </source>
</evidence>
<evidence type="ECO:0000313" key="11">
    <source>
        <dbReference type="Proteomes" id="UP000199569"/>
    </source>
</evidence>
<evidence type="ECO:0000259" key="9">
    <source>
        <dbReference type="PROSITE" id="PS50928"/>
    </source>
</evidence>
<feature type="transmembrane region" description="Helical" evidence="8">
    <location>
        <begin position="494"/>
        <end position="516"/>
    </location>
</feature>
<gene>
    <name evidence="10" type="ORF">SAMN02927923_00867</name>
</gene>
<sequence>MAVSISRVPGRSDFHMQAPAKKGLPSEKILTGLVVAIVVILSILPMLRLVQEILAPGGRLSIAAVEAGLSNPSTWTATWNSLVVGFGGTILAVLFGTAVAILVSLTDVRGRSAFVLCFVTPLMIAPQVTALAWLQLFGPASPLLKLIGLAPPLGTRNPLYSAQGIILLLGIQYGPLVFLMVRAGLRKLPRELVEAGLAGGAGRWTVLRTIVLPLMTPSIIGASALVFVSCVGNFGIPAFLGIPANYLVLPTLIYQRLAGAGPSVLAEVAFLSVLIGAIAMAGIVAQDIISRRRDYRISTTSLPVEPFELGRYRVLAETIMWLIVCAILVLPLLGLFLTSLVPGYGIPLSLKTATLSNYSFVLFDHAAAKSAFLNSSVLSVTAAVFAVLVAVPLGYFIAWRVSWWTKILNLTVEMPYALPGVVLAIAALLLFLKPIPLINLQIYNTVWIILYAYLARFMVLALRPTVSGFHQIDRSLEEAAQVAGAGFMMRLRTIIFPLVAPVAVAGGLLIFMTALSELTVSALLWSSGSETIGVVIFSFEQGGDSSYAAAISMMTVALTFLVMLASNFLAPHLPNGVLPWRD</sequence>
<evidence type="ECO:0000256" key="8">
    <source>
        <dbReference type="RuleBase" id="RU363032"/>
    </source>
</evidence>
<dbReference type="GO" id="GO:0055085">
    <property type="term" value="P:transmembrane transport"/>
    <property type="evidence" value="ECO:0007669"/>
    <property type="project" value="InterPro"/>
</dbReference>
<feature type="transmembrane region" description="Helical" evidence="8">
    <location>
        <begin position="410"/>
        <end position="432"/>
    </location>
</feature>
<feature type="transmembrane region" description="Helical" evidence="8">
    <location>
        <begin position="546"/>
        <end position="570"/>
    </location>
</feature>
<feature type="transmembrane region" description="Helical" evidence="8">
    <location>
        <begin position="268"/>
        <end position="289"/>
    </location>
</feature>
<comment type="similarity">
    <text evidence="8">Belongs to the binding-protein-dependent transport system permease family.</text>
</comment>
<organism evidence="10 11">
    <name type="scientific">Microvirga guangxiensis</name>
    <dbReference type="NCBI Taxonomy" id="549386"/>
    <lineage>
        <taxon>Bacteria</taxon>
        <taxon>Pseudomonadati</taxon>
        <taxon>Pseudomonadota</taxon>
        <taxon>Alphaproteobacteria</taxon>
        <taxon>Hyphomicrobiales</taxon>
        <taxon>Methylobacteriaceae</taxon>
        <taxon>Microvirga</taxon>
    </lineage>
</organism>
<keyword evidence="5 8" id="KW-0812">Transmembrane</keyword>
<feature type="transmembrane region" description="Helical" evidence="8">
    <location>
        <begin position="444"/>
        <end position="462"/>
    </location>
</feature>
<protein>
    <submittedName>
        <fullName evidence="10">Iron(III) transport system permease protein</fullName>
    </submittedName>
</protein>
<dbReference type="SUPFAM" id="SSF161098">
    <property type="entry name" value="MetI-like"/>
    <property type="match status" value="2"/>
</dbReference>
<feature type="transmembrane region" description="Helical" evidence="8">
    <location>
        <begin position="29"/>
        <end position="50"/>
    </location>
</feature>
<dbReference type="Proteomes" id="UP000199569">
    <property type="component" value="Unassembled WGS sequence"/>
</dbReference>
<feature type="domain" description="ABC transmembrane type-1" evidence="9">
    <location>
        <begin position="372"/>
        <end position="566"/>
    </location>
</feature>
<keyword evidence="2 8" id="KW-0813">Transport</keyword>
<dbReference type="GO" id="GO:0005886">
    <property type="term" value="C:plasma membrane"/>
    <property type="evidence" value="ECO:0007669"/>
    <property type="project" value="UniProtKB-SubCell"/>
</dbReference>
<dbReference type="STRING" id="549386.SAMN02927923_00867"/>
<feature type="transmembrane region" description="Helical" evidence="8">
    <location>
        <begin position="224"/>
        <end position="248"/>
    </location>
</feature>
<keyword evidence="11" id="KW-1185">Reference proteome</keyword>
<evidence type="ECO:0000256" key="4">
    <source>
        <dbReference type="ARBA" id="ARBA00022519"/>
    </source>
</evidence>
<dbReference type="PANTHER" id="PTHR43357">
    <property type="entry name" value="INNER MEMBRANE ABC TRANSPORTER PERMEASE PROTEIN YDCV"/>
    <property type="match status" value="1"/>
</dbReference>
<dbReference type="Pfam" id="PF00528">
    <property type="entry name" value="BPD_transp_1"/>
    <property type="match status" value="2"/>
</dbReference>
<evidence type="ECO:0000256" key="3">
    <source>
        <dbReference type="ARBA" id="ARBA00022475"/>
    </source>
</evidence>
<keyword evidence="3" id="KW-1003">Cell membrane</keyword>